<name>A0A2H0WMN4_9BACT</name>
<evidence type="ECO:0008006" key="3">
    <source>
        <dbReference type="Google" id="ProtNLM"/>
    </source>
</evidence>
<evidence type="ECO:0000313" key="2">
    <source>
        <dbReference type="Proteomes" id="UP000230033"/>
    </source>
</evidence>
<dbReference type="EMBL" id="PEZJ01000020">
    <property type="protein sequence ID" value="PIS13917.1"/>
    <property type="molecule type" value="Genomic_DNA"/>
</dbReference>
<gene>
    <name evidence="1" type="ORF">COT65_01600</name>
</gene>
<proteinExistence type="predicted"/>
<dbReference type="InterPro" id="IPR010985">
    <property type="entry name" value="Ribbon_hlx_hlx"/>
</dbReference>
<sequence length="95" mass="10850">MDTINISLTNDQVKLVNNLTKSYQFANRSEFFRAILRLVFRRPEMITAADELVLEPPAIRSRKKIMASMRATGKYPSAFLKSLGRGLSESDYFSD</sequence>
<dbReference type="SUPFAM" id="SSF47598">
    <property type="entry name" value="Ribbon-helix-helix"/>
    <property type="match status" value="1"/>
</dbReference>
<dbReference type="Proteomes" id="UP000230033">
    <property type="component" value="Unassembled WGS sequence"/>
</dbReference>
<protein>
    <recommendedName>
        <fullName evidence="3">Ribbon-helix-helix protein CopG domain-containing protein</fullName>
    </recommendedName>
</protein>
<dbReference type="CDD" id="cd22231">
    <property type="entry name" value="RHH_NikR_HicB-like"/>
    <property type="match status" value="1"/>
</dbReference>
<dbReference type="GO" id="GO:0006355">
    <property type="term" value="P:regulation of DNA-templated transcription"/>
    <property type="evidence" value="ECO:0007669"/>
    <property type="project" value="InterPro"/>
</dbReference>
<dbReference type="AlphaFoldDB" id="A0A2H0WMN4"/>
<organism evidence="1 2">
    <name type="scientific">Candidatus Shapirobacteria bacterium CG09_land_8_20_14_0_10_47_13</name>
    <dbReference type="NCBI Taxonomy" id="1974481"/>
    <lineage>
        <taxon>Bacteria</taxon>
        <taxon>Candidatus Shapironibacteriota</taxon>
    </lineage>
</organism>
<reference evidence="2" key="1">
    <citation type="submission" date="2017-09" db="EMBL/GenBank/DDBJ databases">
        <title>Depth-based differentiation of microbial function through sediment-hosted aquifers and enrichment of novel symbionts in the deep terrestrial subsurface.</title>
        <authorList>
            <person name="Probst A.J."/>
            <person name="Ladd B."/>
            <person name="Jarett J.K."/>
            <person name="Geller-Mcgrath D.E."/>
            <person name="Sieber C.M.K."/>
            <person name="Emerson J.B."/>
            <person name="Anantharaman K."/>
            <person name="Thomas B.C."/>
            <person name="Malmstrom R."/>
            <person name="Stieglmeier M."/>
            <person name="Klingl A."/>
            <person name="Woyke T."/>
            <person name="Ryan C.M."/>
            <person name="Banfield J.F."/>
        </authorList>
    </citation>
    <scope>NUCLEOTIDE SEQUENCE [LARGE SCALE GENOMIC DNA]</scope>
</reference>
<accession>A0A2H0WMN4</accession>
<comment type="caution">
    <text evidence="1">The sequence shown here is derived from an EMBL/GenBank/DDBJ whole genome shotgun (WGS) entry which is preliminary data.</text>
</comment>
<evidence type="ECO:0000313" key="1">
    <source>
        <dbReference type="EMBL" id="PIS13917.1"/>
    </source>
</evidence>